<dbReference type="InterPro" id="IPR001647">
    <property type="entry name" value="HTH_TetR"/>
</dbReference>
<organism evidence="4 5">
    <name type="scientific">Rhodococcus opacus</name>
    <name type="common">Nocardia opaca</name>
    <dbReference type="NCBI Taxonomy" id="37919"/>
    <lineage>
        <taxon>Bacteria</taxon>
        <taxon>Bacillati</taxon>
        <taxon>Actinomycetota</taxon>
        <taxon>Actinomycetes</taxon>
        <taxon>Mycobacteriales</taxon>
        <taxon>Nocardiaceae</taxon>
        <taxon>Rhodococcus</taxon>
    </lineage>
</organism>
<dbReference type="AlphaFoldDB" id="A0A076EUJ0"/>
<sequence>MGNREDLIDGAARSLYEKGYSRTTARDIASASGVSLAAIGYHFGTKETLLHAALYREMARWGDDLATAAAKKIEPGMSPTERFEAIWTGVIESFTAHRRLWMLQFELLGHLDSLPELRKNLVASTADARDGLVELFGDAGIEPGRAHTLGALYQALLLGVAEQWLVDPDHAMSAEELLTALRALSSHLA</sequence>
<dbReference type="Pfam" id="PF00440">
    <property type="entry name" value="TetR_N"/>
    <property type="match status" value="1"/>
</dbReference>
<evidence type="ECO:0000313" key="4">
    <source>
        <dbReference type="EMBL" id="AII08943.1"/>
    </source>
</evidence>
<dbReference type="PANTHER" id="PTHR30055">
    <property type="entry name" value="HTH-TYPE TRANSCRIPTIONAL REGULATOR RUTR"/>
    <property type="match status" value="1"/>
</dbReference>
<feature type="domain" description="HTH tetR-type" evidence="3">
    <location>
        <begin position="1"/>
        <end position="61"/>
    </location>
</feature>
<evidence type="ECO:0000256" key="1">
    <source>
        <dbReference type="ARBA" id="ARBA00023125"/>
    </source>
</evidence>
<accession>A0A076EUJ0</accession>
<feature type="DNA-binding region" description="H-T-H motif" evidence="2">
    <location>
        <begin position="24"/>
        <end position="43"/>
    </location>
</feature>
<dbReference type="InterPro" id="IPR036271">
    <property type="entry name" value="Tet_transcr_reg_TetR-rel_C_sf"/>
</dbReference>
<dbReference type="Pfam" id="PF17940">
    <property type="entry name" value="TetR_C_31"/>
    <property type="match status" value="1"/>
</dbReference>
<dbReference type="RefSeq" id="WP_037230751.1">
    <property type="nucleotide sequence ID" value="NZ_CP008947.1"/>
</dbReference>
<dbReference type="SUPFAM" id="SSF46689">
    <property type="entry name" value="Homeodomain-like"/>
    <property type="match status" value="1"/>
</dbReference>
<dbReference type="InterPro" id="IPR041583">
    <property type="entry name" value="TetR_C_31"/>
</dbReference>
<dbReference type="eggNOG" id="COG1309">
    <property type="taxonomic scope" value="Bacteria"/>
</dbReference>
<dbReference type="InterPro" id="IPR009057">
    <property type="entry name" value="Homeodomain-like_sf"/>
</dbReference>
<dbReference type="PRINTS" id="PR00455">
    <property type="entry name" value="HTHTETR"/>
</dbReference>
<dbReference type="PROSITE" id="PS50977">
    <property type="entry name" value="HTH_TETR_2"/>
    <property type="match status" value="1"/>
</dbReference>
<dbReference type="Gene3D" id="1.10.357.10">
    <property type="entry name" value="Tetracycline Repressor, domain 2"/>
    <property type="match status" value="1"/>
</dbReference>
<dbReference type="SUPFAM" id="SSF48498">
    <property type="entry name" value="Tetracyclin repressor-like, C-terminal domain"/>
    <property type="match status" value="1"/>
</dbReference>
<protein>
    <submittedName>
        <fullName evidence="4">TetR family transcriptional regulator</fullName>
    </submittedName>
</protein>
<gene>
    <name evidence="4" type="ORF">EP51_31675</name>
</gene>
<name>A0A076EUJ0_RHOOP</name>
<proteinExistence type="predicted"/>
<dbReference type="PANTHER" id="PTHR30055:SF219">
    <property type="entry name" value="TRANSCRIPTIONAL REGULATORY PROTEIN"/>
    <property type="match status" value="1"/>
</dbReference>
<reference evidence="4 5" key="1">
    <citation type="submission" date="2014-07" db="EMBL/GenBank/DDBJ databases">
        <title>Genome Sequence of Rhodococcus opacus Strain R7, a Biodegrader of Mono- and Polycyclic Aromatic Hydrocarbons.</title>
        <authorList>
            <person name="Di Gennaro P."/>
            <person name="Zampolli J."/>
            <person name="Presti I."/>
            <person name="Cappelletti M."/>
            <person name="D'Ursi P."/>
            <person name="Orro A."/>
            <person name="Mezzelani A."/>
            <person name="Milanesi L."/>
        </authorList>
    </citation>
    <scope>NUCLEOTIDE SEQUENCE [LARGE SCALE GENOMIC DNA]</scope>
    <source>
        <strain evidence="4 5">R7</strain>
    </source>
</reference>
<dbReference type="GO" id="GO:0000976">
    <property type="term" value="F:transcription cis-regulatory region binding"/>
    <property type="evidence" value="ECO:0007669"/>
    <property type="project" value="TreeGrafter"/>
</dbReference>
<dbReference type="InterPro" id="IPR050109">
    <property type="entry name" value="HTH-type_TetR-like_transc_reg"/>
</dbReference>
<dbReference type="GO" id="GO:0003700">
    <property type="term" value="F:DNA-binding transcription factor activity"/>
    <property type="evidence" value="ECO:0007669"/>
    <property type="project" value="TreeGrafter"/>
</dbReference>
<dbReference type="Proteomes" id="UP000028488">
    <property type="component" value="Chromosome"/>
</dbReference>
<evidence type="ECO:0000256" key="2">
    <source>
        <dbReference type="PROSITE-ProRule" id="PRU00335"/>
    </source>
</evidence>
<evidence type="ECO:0000313" key="5">
    <source>
        <dbReference type="Proteomes" id="UP000028488"/>
    </source>
</evidence>
<dbReference type="EMBL" id="CP008947">
    <property type="protein sequence ID" value="AII08943.1"/>
    <property type="molecule type" value="Genomic_DNA"/>
</dbReference>
<evidence type="ECO:0000259" key="3">
    <source>
        <dbReference type="PROSITE" id="PS50977"/>
    </source>
</evidence>
<keyword evidence="1 2" id="KW-0238">DNA-binding</keyword>